<accession>A0A510YAY5</accession>
<gene>
    <name evidence="1" type="ORF">MHA01_32180</name>
</gene>
<organism evidence="1 2">
    <name type="scientific">Marinococcus halophilus</name>
    <dbReference type="NCBI Taxonomy" id="1371"/>
    <lineage>
        <taxon>Bacteria</taxon>
        <taxon>Bacillati</taxon>
        <taxon>Bacillota</taxon>
        <taxon>Bacilli</taxon>
        <taxon>Bacillales</taxon>
        <taxon>Bacillaceae</taxon>
        <taxon>Marinococcus</taxon>
    </lineage>
</organism>
<dbReference type="Proteomes" id="UP000321051">
    <property type="component" value="Unassembled WGS sequence"/>
</dbReference>
<dbReference type="RefSeq" id="WP_079474432.1">
    <property type="nucleotide sequence ID" value="NZ_BJUN01000043.1"/>
</dbReference>
<dbReference type="EMBL" id="BJUN01000043">
    <property type="protein sequence ID" value="GEK60313.1"/>
    <property type="molecule type" value="Genomic_DNA"/>
</dbReference>
<sequence>MLAIKVNRAFHKLNKHATPAAGTALKRNEPIVVYLTSTQEQKIQDALYFLEEEQLIYCSRVEEKGNTDPRIDTALELIPLPRLFNVLET</sequence>
<proteinExistence type="predicted"/>
<keyword evidence="2" id="KW-1185">Reference proteome</keyword>
<comment type="caution">
    <text evidence="1">The sequence shown here is derived from an EMBL/GenBank/DDBJ whole genome shotgun (WGS) entry which is preliminary data.</text>
</comment>
<name>A0A510YAY5_MARHA</name>
<evidence type="ECO:0000313" key="2">
    <source>
        <dbReference type="Proteomes" id="UP000321051"/>
    </source>
</evidence>
<evidence type="ECO:0000313" key="1">
    <source>
        <dbReference type="EMBL" id="GEK60313.1"/>
    </source>
</evidence>
<reference evidence="1 2" key="1">
    <citation type="submission" date="2019-07" db="EMBL/GenBank/DDBJ databases">
        <title>Whole genome shotgun sequence of Marinococcus halophilus NBRC 102359.</title>
        <authorList>
            <person name="Hosoyama A."/>
            <person name="Uohara A."/>
            <person name="Ohji S."/>
            <person name="Ichikawa N."/>
        </authorList>
    </citation>
    <scope>NUCLEOTIDE SEQUENCE [LARGE SCALE GENOMIC DNA]</scope>
    <source>
        <strain evidence="1 2">NBRC 102359</strain>
    </source>
</reference>
<dbReference type="AlphaFoldDB" id="A0A510YAY5"/>
<protein>
    <submittedName>
        <fullName evidence="1">Uncharacterized protein</fullName>
    </submittedName>
</protein>
<dbReference type="OrthoDB" id="2969363at2"/>